<dbReference type="FunFam" id="1.10.3730.10:FF:000001">
    <property type="entry name" value="Pyrroline-5-carboxylate reductase"/>
    <property type="match status" value="1"/>
</dbReference>
<feature type="binding site" evidence="6">
    <location>
        <position position="60"/>
    </location>
    <ligand>
        <name>NADPH</name>
        <dbReference type="ChEBI" id="CHEBI:57783"/>
    </ligand>
</feature>
<evidence type="ECO:0000259" key="9">
    <source>
        <dbReference type="Pfam" id="PF14748"/>
    </source>
</evidence>
<evidence type="ECO:0000256" key="7">
    <source>
        <dbReference type="RuleBase" id="RU003903"/>
    </source>
</evidence>
<dbReference type="InterPro" id="IPR036291">
    <property type="entry name" value="NAD(P)-bd_dom_sf"/>
</dbReference>
<feature type="binding site" evidence="6">
    <location>
        <begin position="73"/>
        <end position="76"/>
    </location>
    <ligand>
        <name>NADP(+)</name>
        <dbReference type="ChEBI" id="CHEBI:58349"/>
    </ligand>
</feature>
<reference evidence="10 11" key="1">
    <citation type="submission" date="2020-07" db="EMBL/GenBank/DDBJ databases">
        <title>Thermogemmata thermophila gen. nov., sp. nov., a novel moderate thermophilic planctomycete from a Kamchatka hot spring.</title>
        <authorList>
            <person name="Elcheninov A.G."/>
            <person name="Podosokorskaya O.A."/>
            <person name="Kovaleva O.L."/>
            <person name="Novikov A."/>
            <person name="Bonch-Osmolovskaya E.A."/>
            <person name="Toshchakov S.V."/>
            <person name="Kublanov I.V."/>
        </authorList>
    </citation>
    <scope>NUCLEOTIDE SEQUENCE [LARGE SCALE GENOMIC DNA]</scope>
    <source>
        <strain evidence="10 11">2918</strain>
    </source>
</reference>
<organism evidence="10 11">
    <name type="scientific">Thermogemmata fonticola</name>
    <dbReference type="NCBI Taxonomy" id="2755323"/>
    <lineage>
        <taxon>Bacteria</taxon>
        <taxon>Pseudomonadati</taxon>
        <taxon>Planctomycetota</taxon>
        <taxon>Planctomycetia</taxon>
        <taxon>Gemmatales</taxon>
        <taxon>Gemmataceae</taxon>
        <taxon>Thermogemmata</taxon>
    </lineage>
</organism>
<dbReference type="InterPro" id="IPR008927">
    <property type="entry name" value="6-PGluconate_DH-like_C_sf"/>
</dbReference>
<comment type="similarity">
    <text evidence="1 4 7">Belongs to the pyrroline-5-carboxylate reductase family.</text>
</comment>
<evidence type="ECO:0000259" key="8">
    <source>
        <dbReference type="Pfam" id="PF03807"/>
    </source>
</evidence>
<dbReference type="RefSeq" id="WP_194537255.1">
    <property type="nucleotide sequence ID" value="NZ_JACEFB010000003.1"/>
</dbReference>
<dbReference type="Gene3D" id="1.10.3730.10">
    <property type="entry name" value="ProC C-terminal domain-like"/>
    <property type="match status" value="1"/>
</dbReference>
<comment type="catalytic activity">
    <reaction evidence="4">
        <text>L-proline + NAD(+) = (S)-1-pyrroline-5-carboxylate + NADH + 2 H(+)</text>
        <dbReference type="Rhea" id="RHEA:14105"/>
        <dbReference type="ChEBI" id="CHEBI:15378"/>
        <dbReference type="ChEBI" id="CHEBI:17388"/>
        <dbReference type="ChEBI" id="CHEBI:57540"/>
        <dbReference type="ChEBI" id="CHEBI:57945"/>
        <dbReference type="ChEBI" id="CHEBI:60039"/>
        <dbReference type="EC" id="1.5.1.2"/>
    </reaction>
</comment>
<dbReference type="PIRSF" id="PIRSF000193">
    <property type="entry name" value="Pyrrol-5-carb_rd"/>
    <property type="match status" value="1"/>
</dbReference>
<dbReference type="Gene3D" id="3.40.50.720">
    <property type="entry name" value="NAD(P)-binding Rossmann-like Domain"/>
    <property type="match status" value="1"/>
</dbReference>
<evidence type="ECO:0000256" key="2">
    <source>
        <dbReference type="ARBA" id="ARBA00022857"/>
    </source>
</evidence>
<sequence length="286" mass="29993">MAVGRWGVGFLGTGQMATALASAWRRTECLDLSRSWAWDIQAAAREQFAQRIGLPLAASNREVASRCELLLLAVKPGDVEAVLEEIRPVLRPEHLFVSIAAGVRLQTLQDGLGGHRRIVRVMPNTGCLVGCGASGISAAPEVTPREVEQVEGLFRAVGYVCRVPETLLDAVTGLSGSGPAFVALIVEALADGGVLSGLPRNLALELAAHTVLGTARLILEDGRHPAQIKDAVASPGGTTIAGLHVLEKAGVRGVLQQAVWMATCRAKELAEGGQNPSTAEGCFSKK</sequence>
<dbReference type="EC" id="1.5.1.2" evidence="4 5"/>
<dbReference type="Proteomes" id="UP000542342">
    <property type="component" value="Unassembled WGS sequence"/>
</dbReference>
<feature type="domain" description="Pyrroline-5-carboxylate reductase dimerisation" evidence="9">
    <location>
        <begin position="165"/>
        <end position="269"/>
    </location>
</feature>
<evidence type="ECO:0000256" key="3">
    <source>
        <dbReference type="ARBA" id="ARBA00023002"/>
    </source>
</evidence>
<dbReference type="PANTHER" id="PTHR11645:SF0">
    <property type="entry name" value="PYRROLINE-5-CARBOXYLATE REDUCTASE 3"/>
    <property type="match status" value="1"/>
</dbReference>
<dbReference type="SUPFAM" id="SSF48179">
    <property type="entry name" value="6-phosphogluconate dehydrogenase C-terminal domain-like"/>
    <property type="match status" value="1"/>
</dbReference>
<evidence type="ECO:0000256" key="6">
    <source>
        <dbReference type="PIRSR" id="PIRSR000193-1"/>
    </source>
</evidence>
<dbReference type="InterPro" id="IPR029036">
    <property type="entry name" value="P5CR_dimer"/>
</dbReference>
<keyword evidence="11" id="KW-1185">Reference proteome</keyword>
<comment type="function">
    <text evidence="4">Catalyzes the reduction of 1-pyrroline-5-carboxylate (PCA) to L-proline.</text>
</comment>
<dbReference type="PANTHER" id="PTHR11645">
    <property type="entry name" value="PYRROLINE-5-CARBOXYLATE REDUCTASE"/>
    <property type="match status" value="1"/>
</dbReference>
<dbReference type="SUPFAM" id="SSF51735">
    <property type="entry name" value="NAD(P)-binding Rossmann-fold domains"/>
    <property type="match status" value="1"/>
</dbReference>
<comment type="caution">
    <text evidence="10">The sequence shown here is derived from an EMBL/GenBank/DDBJ whole genome shotgun (WGS) entry which is preliminary data.</text>
</comment>
<dbReference type="NCBIfam" id="TIGR00112">
    <property type="entry name" value="proC"/>
    <property type="match status" value="1"/>
</dbReference>
<gene>
    <name evidence="4 10" type="primary">proC</name>
    <name evidence="10" type="ORF">H0921_06530</name>
</gene>
<dbReference type="GO" id="GO:0004735">
    <property type="term" value="F:pyrroline-5-carboxylate reductase activity"/>
    <property type="evidence" value="ECO:0007669"/>
    <property type="project" value="UniProtKB-UniRule"/>
</dbReference>
<name>A0A7V9ABD3_9BACT</name>
<keyword evidence="4 7" id="KW-0641">Proline biosynthesis</keyword>
<dbReference type="PROSITE" id="PS00521">
    <property type="entry name" value="P5CR"/>
    <property type="match status" value="1"/>
</dbReference>
<comment type="subcellular location">
    <subcellularLocation>
        <location evidence="4">Cytoplasm</location>
    </subcellularLocation>
</comment>
<dbReference type="GO" id="GO:0005737">
    <property type="term" value="C:cytoplasm"/>
    <property type="evidence" value="ECO:0007669"/>
    <property type="project" value="UniProtKB-SubCell"/>
</dbReference>
<dbReference type="Pfam" id="PF03807">
    <property type="entry name" value="F420_oxidored"/>
    <property type="match status" value="1"/>
</dbReference>
<comment type="pathway">
    <text evidence="4 7">Amino-acid biosynthesis; L-proline biosynthesis; L-proline from L-glutamate 5-semialdehyde: step 1/1.</text>
</comment>
<evidence type="ECO:0000256" key="4">
    <source>
        <dbReference type="HAMAP-Rule" id="MF_01925"/>
    </source>
</evidence>
<evidence type="ECO:0000256" key="5">
    <source>
        <dbReference type="NCBIfam" id="TIGR00112"/>
    </source>
</evidence>
<dbReference type="InterPro" id="IPR053790">
    <property type="entry name" value="P5CR-like_CS"/>
</dbReference>
<keyword evidence="4" id="KW-0963">Cytoplasm</keyword>
<feature type="binding site" evidence="6">
    <location>
        <begin position="11"/>
        <end position="16"/>
    </location>
    <ligand>
        <name>NADP(+)</name>
        <dbReference type="ChEBI" id="CHEBI:58349"/>
    </ligand>
</feature>
<comment type="catalytic activity">
    <reaction evidence="4 7">
        <text>L-proline + NADP(+) = (S)-1-pyrroline-5-carboxylate + NADPH + 2 H(+)</text>
        <dbReference type="Rhea" id="RHEA:14109"/>
        <dbReference type="ChEBI" id="CHEBI:15378"/>
        <dbReference type="ChEBI" id="CHEBI:17388"/>
        <dbReference type="ChEBI" id="CHEBI:57783"/>
        <dbReference type="ChEBI" id="CHEBI:58349"/>
        <dbReference type="ChEBI" id="CHEBI:60039"/>
        <dbReference type="EC" id="1.5.1.2"/>
    </reaction>
</comment>
<accession>A0A7V9ABD3</accession>
<dbReference type="Pfam" id="PF14748">
    <property type="entry name" value="P5CR_dimer"/>
    <property type="match status" value="1"/>
</dbReference>
<keyword evidence="4 7" id="KW-0028">Amino-acid biosynthesis</keyword>
<dbReference type="InterPro" id="IPR028939">
    <property type="entry name" value="P5C_Rdtase_cat_N"/>
</dbReference>
<dbReference type="AlphaFoldDB" id="A0A7V9ABD3"/>
<dbReference type="InterPro" id="IPR000304">
    <property type="entry name" value="Pyrroline-COOH_reductase"/>
</dbReference>
<feature type="domain" description="Pyrroline-5-carboxylate reductase catalytic N-terminal" evidence="8">
    <location>
        <begin position="8"/>
        <end position="102"/>
    </location>
</feature>
<evidence type="ECO:0000313" key="11">
    <source>
        <dbReference type="Proteomes" id="UP000542342"/>
    </source>
</evidence>
<evidence type="ECO:0000313" key="10">
    <source>
        <dbReference type="EMBL" id="MBA2225819.1"/>
    </source>
</evidence>
<dbReference type="UniPathway" id="UPA00098">
    <property type="reaction ID" value="UER00361"/>
</dbReference>
<evidence type="ECO:0000256" key="1">
    <source>
        <dbReference type="ARBA" id="ARBA00005525"/>
    </source>
</evidence>
<dbReference type="EMBL" id="JACEFB010000003">
    <property type="protein sequence ID" value="MBA2225819.1"/>
    <property type="molecule type" value="Genomic_DNA"/>
</dbReference>
<dbReference type="GO" id="GO:0055129">
    <property type="term" value="P:L-proline biosynthetic process"/>
    <property type="evidence" value="ECO:0007669"/>
    <property type="project" value="UniProtKB-UniRule"/>
</dbReference>
<proteinExistence type="inferred from homology"/>
<keyword evidence="3 4" id="KW-0560">Oxidoreductase</keyword>
<protein>
    <recommendedName>
        <fullName evidence="4 5">Pyrroline-5-carboxylate reductase</fullName>
        <shortName evidence="4">P5C reductase</shortName>
        <shortName evidence="4">P5CR</shortName>
        <ecNumber evidence="4 5">1.5.1.2</ecNumber>
    </recommendedName>
    <alternativeName>
        <fullName evidence="4">PCA reductase</fullName>
    </alternativeName>
</protein>
<keyword evidence="2 4" id="KW-0521">NADP</keyword>
<dbReference type="HAMAP" id="MF_01925">
    <property type="entry name" value="P5C_reductase"/>
    <property type="match status" value="1"/>
</dbReference>